<evidence type="ECO:0000313" key="1">
    <source>
        <dbReference type="EMBL" id="ABY33568.1"/>
    </source>
</evidence>
<name>A9WCZ9_CHLAA</name>
<keyword evidence="2" id="KW-1185">Reference proteome</keyword>
<dbReference type="PATRIC" id="fig|324602.8.peg.369"/>
<accession>A9WCZ9</accession>
<organism evidence="1 2">
    <name type="scientific">Chloroflexus aurantiacus (strain ATCC 29366 / DSM 635 / J-10-fl)</name>
    <dbReference type="NCBI Taxonomy" id="324602"/>
    <lineage>
        <taxon>Bacteria</taxon>
        <taxon>Bacillati</taxon>
        <taxon>Chloroflexota</taxon>
        <taxon>Chloroflexia</taxon>
        <taxon>Chloroflexales</taxon>
        <taxon>Chloroflexineae</taxon>
        <taxon>Chloroflexaceae</taxon>
        <taxon>Chloroflexus</taxon>
    </lineage>
</organism>
<dbReference type="EnsemblBacteria" id="ABY33568">
    <property type="protein sequence ID" value="ABY33568"/>
    <property type="gene ID" value="Caur_0317"/>
</dbReference>
<protein>
    <submittedName>
        <fullName evidence="1">Uncharacterized protein</fullName>
    </submittedName>
</protein>
<dbReference type="Proteomes" id="UP000002008">
    <property type="component" value="Chromosome"/>
</dbReference>
<dbReference type="RefSeq" id="WP_012256224.1">
    <property type="nucleotide sequence ID" value="NC_010175.1"/>
</dbReference>
<dbReference type="STRING" id="324602.Caur_0317"/>
<evidence type="ECO:0000313" key="2">
    <source>
        <dbReference type="Proteomes" id="UP000002008"/>
    </source>
</evidence>
<dbReference type="EMBL" id="CP000909">
    <property type="protein sequence ID" value="ABY33568.1"/>
    <property type="molecule type" value="Genomic_DNA"/>
</dbReference>
<dbReference type="KEGG" id="cau:Caur_0317"/>
<reference evidence="2" key="1">
    <citation type="journal article" date="2011" name="BMC Genomics">
        <title>Complete genome sequence of the filamentous anoxygenic phototrophic bacterium Chloroflexus aurantiacus.</title>
        <authorList>
            <person name="Tang K.H."/>
            <person name="Barry K."/>
            <person name="Chertkov O."/>
            <person name="Dalin E."/>
            <person name="Han C.S."/>
            <person name="Hauser L.J."/>
            <person name="Honchak B.M."/>
            <person name="Karbach L.E."/>
            <person name="Land M.L."/>
            <person name="Lapidus A."/>
            <person name="Larimer F.W."/>
            <person name="Mikhailova N."/>
            <person name="Pitluck S."/>
            <person name="Pierson B.K."/>
            <person name="Blankenship R.E."/>
        </authorList>
    </citation>
    <scope>NUCLEOTIDE SEQUENCE [LARGE SCALE GENOMIC DNA]</scope>
    <source>
        <strain evidence="2">ATCC 29366 / DSM 635 / J-10-fl</strain>
    </source>
</reference>
<dbReference type="AlphaFoldDB" id="A9WCZ9"/>
<sequence>MCRKLTILARDSATRIVAQCEHGTIHLYWTRAALFLHPAELMPLLALVQCWKPEFDEARSEPFLIIRQPDGSLHLWYHEIGVCLSQSDLYDLAALLWHAAARLKLLSPDSSPPPRHPLEPSRPVTCVLPRPEWRN</sequence>
<gene>
    <name evidence="1" type="ordered locus">Caur_0317</name>
</gene>
<dbReference type="HOGENOM" id="CLU_2072116_0_0_0"/>
<proteinExistence type="predicted"/>
<dbReference type="InParanoid" id="A9WCZ9"/>